<feature type="transmembrane region" description="Helical" evidence="1">
    <location>
        <begin position="155"/>
        <end position="177"/>
    </location>
</feature>
<dbReference type="PANTHER" id="PTHR37359:SF1">
    <property type="entry name" value="TRANSMEMBRANE PROTEIN 253"/>
    <property type="match status" value="1"/>
</dbReference>
<name>A0ABD0W9R7_UMBPY</name>
<dbReference type="EMBL" id="JAGEUA010000008">
    <property type="protein sequence ID" value="KAL0968314.1"/>
    <property type="molecule type" value="Genomic_DNA"/>
</dbReference>
<keyword evidence="1" id="KW-0472">Membrane</keyword>
<keyword evidence="3" id="KW-1185">Reference proteome</keyword>
<feature type="transmembrane region" description="Helical" evidence="1">
    <location>
        <begin position="84"/>
        <end position="102"/>
    </location>
</feature>
<comment type="caution">
    <text evidence="2">The sequence shown here is derived from an EMBL/GenBank/DDBJ whole genome shotgun (WGS) entry which is preliminary data.</text>
</comment>
<evidence type="ECO:0000313" key="3">
    <source>
        <dbReference type="Proteomes" id="UP001557470"/>
    </source>
</evidence>
<sequence length="213" mass="23439">MTQNMFQEGLYQVFFKDTPSSHPPAVTTNQGGFQDVRIGRWFGTVINSHLLVTGLLQVFGALASILTTVTYGCVSFNCSISVMTPVWPGLFNLATGGLAMEVQRKPNKLKVSTLIGLNIFSLLVGICALLIYLLISTQVKALNTDQQRVGVLVAKGSSIVFTVQCLLASVYTVFLSWRGLRRYSSPHSQTYSRLSQGHDDHTELLMETRAFSL</sequence>
<keyword evidence="1" id="KW-0812">Transmembrane</keyword>
<organism evidence="2 3">
    <name type="scientific">Umbra pygmaea</name>
    <name type="common">Eastern mudminnow</name>
    <dbReference type="NCBI Taxonomy" id="75934"/>
    <lineage>
        <taxon>Eukaryota</taxon>
        <taxon>Metazoa</taxon>
        <taxon>Chordata</taxon>
        <taxon>Craniata</taxon>
        <taxon>Vertebrata</taxon>
        <taxon>Euteleostomi</taxon>
        <taxon>Actinopterygii</taxon>
        <taxon>Neopterygii</taxon>
        <taxon>Teleostei</taxon>
        <taxon>Protacanthopterygii</taxon>
        <taxon>Esociformes</taxon>
        <taxon>Umbridae</taxon>
        <taxon>Umbra</taxon>
    </lineage>
</organism>
<dbReference type="InterPro" id="IPR038874">
    <property type="entry name" value="TMEM253"/>
</dbReference>
<evidence type="ECO:0000256" key="1">
    <source>
        <dbReference type="SAM" id="Phobius"/>
    </source>
</evidence>
<evidence type="ECO:0000313" key="2">
    <source>
        <dbReference type="EMBL" id="KAL0968314.1"/>
    </source>
</evidence>
<feature type="transmembrane region" description="Helical" evidence="1">
    <location>
        <begin position="114"/>
        <end position="135"/>
    </location>
</feature>
<dbReference type="Proteomes" id="UP001557470">
    <property type="component" value="Unassembled WGS sequence"/>
</dbReference>
<protein>
    <submittedName>
        <fullName evidence="2">Uncharacterized protein</fullName>
    </submittedName>
</protein>
<proteinExistence type="predicted"/>
<feature type="transmembrane region" description="Helical" evidence="1">
    <location>
        <begin position="50"/>
        <end position="72"/>
    </location>
</feature>
<reference evidence="2 3" key="1">
    <citation type="submission" date="2024-06" db="EMBL/GenBank/DDBJ databases">
        <authorList>
            <person name="Pan Q."/>
            <person name="Wen M."/>
            <person name="Jouanno E."/>
            <person name="Zahm M."/>
            <person name="Klopp C."/>
            <person name="Cabau C."/>
            <person name="Louis A."/>
            <person name="Berthelot C."/>
            <person name="Parey E."/>
            <person name="Roest Crollius H."/>
            <person name="Montfort J."/>
            <person name="Robinson-Rechavi M."/>
            <person name="Bouchez O."/>
            <person name="Lampietro C."/>
            <person name="Lopez Roques C."/>
            <person name="Donnadieu C."/>
            <person name="Postlethwait J."/>
            <person name="Bobe J."/>
            <person name="Verreycken H."/>
            <person name="Guiguen Y."/>
        </authorList>
    </citation>
    <scope>NUCLEOTIDE SEQUENCE [LARGE SCALE GENOMIC DNA]</scope>
    <source>
        <strain evidence="2">Up_M1</strain>
        <tissue evidence="2">Testis</tissue>
    </source>
</reference>
<dbReference type="PANTHER" id="PTHR37359">
    <property type="entry name" value="TRANSMEMBRANE PROTEIN 253"/>
    <property type="match status" value="1"/>
</dbReference>
<gene>
    <name evidence="2" type="ORF">UPYG_G00265200</name>
</gene>
<accession>A0ABD0W9R7</accession>
<keyword evidence="1" id="KW-1133">Transmembrane helix</keyword>
<dbReference type="AlphaFoldDB" id="A0ABD0W9R7"/>